<evidence type="ECO:0000313" key="2">
    <source>
        <dbReference type="EMBL" id="GAA0176885.1"/>
    </source>
</evidence>
<name>A0AAV3RLI7_LITER</name>
<reference evidence="2 3" key="1">
    <citation type="submission" date="2024-01" db="EMBL/GenBank/DDBJ databases">
        <title>The complete chloroplast genome sequence of Lithospermum erythrorhizon: insights into the phylogenetic relationship among Boraginaceae species and the maternal lineages of purple gromwells.</title>
        <authorList>
            <person name="Okada T."/>
            <person name="Watanabe K."/>
        </authorList>
    </citation>
    <scope>NUCLEOTIDE SEQUENCE [LARGE SCALE GENOMIC DNA]</scope>
</reference>
<evidence type="ECO:0000256" key="1">
    <source>
        <dbReference type="SAM" id="MobiDB-lite"/>
    </source>
</evidence>
<organism evidence="2 3">
    <name type="scientific">Lithospermum erythrorhizon</name>
    <name type="common">Purple gromwell</name>
    <name type="synonym">Lithospermum officinale var. erythrorhizon</name>
    <dbReference type="NCBI Taxonomy" id="34254"/>
    <lineage>
        <taxon>Eukaryota</taxon>
        <taxon>Viridiplantae</taxon>
        <taxon>Streptophyta</taxon>
        <taxon>Embryophyta</taxon>
        <taxon>Tracheophyta</taxon>
        <taxon>Spermatophyta</taxon>
        <taxon>Magnoliopsida</taxon>
        <taxon>eudicotyledons</taxon>
        <taxon>Gunneridae</taxon>
        <taxon>Pentapetalae</taxon>
        <taxon>asterids</taxon>
        <taxon>lamiids</taxon>
        <taxon>Boraginales</taxon>
        <taxon>Boraginaceae</taxon>
        <taxon>Boraginoideae</taxon>
        <taxon>Lithospermeae</taxon>
        <taxon>Lithospermum</taxon>
    </lineage>
</organism>
<feature type="compositionally biased region" description="Acidic residues" evidence="1">
    <location>
        <begin position="26"/>
        <end position="35"/>
    </location>
</feature>
<proteinExistence type="predicted"/>
<sequence length="69" mass="7541">MSSMYSNSFQDFSLTPMASEDHDSMTDDDDIDDAPVIEIEKVTGGSSVPSQDALLVEEGLHKTAYVEKL</sequence>
<feature type="compositionally biased region" description="Polar residues" evidence="1">
    <location>
        <begin position="1"/>
        <end position="13"/>
    </location>
</feature>
<keyword evidence="3" id="KW-1185">Reference proteome</keyword>
<dbReference type="Proteomes" id="UP001454036">
    <property type="component" value="Unassembled WGS sequence"/>
</dbReference>
<dbReference type="AlphaFoldDB" id="A0AAV3RLI7"/>
<evidence type="ECO:0000313" key="3">
    <source>
        <dbReference type="Proteomes" id="UP001454036"/>
    </source>
</evidence>
<feature type="region of interest" description="Disordered" evidence="1">
    <location>
        <begin position="1"/>
        <end position="36"/>
    </location>
</feature>
<accession>A0AAV3RLI7</accession>
<dbReference type="EMBL" id="BAABME010028159">
    <property type="protein sequence ID" value="GAA0176885.1"/>
    <property type="molecule type" value="Genomic_DNA"/>
</dbReference>
<protein>
    <submittedName>
        <fullName evidence="2">Uncharacterized protein</fullName>
    </submittedName>
</protein>
<comment type="caution">
    <text evidence="2">The sequence shown here is derived from an EMBL/GenBank/DDBJ whole genome shotgun (WGS) entry which is preliminary data.</text>
</comment>
<gene>
    <name evidence="2" type="ORF">LIER_42114</name>
</gene>